<protein>
    <recommendedName>
        <fullName evidence="6 7">Small ribosomal subunit protein bS20</fullName>
    </recommendedName>
</protein>
<dbReference type="GO" id="GO:0003735">
    <property type="term" value="F:structural constituent of ribosome"/>
    <property type="evidence" value="ECO:0007669"/>
    <property type="project" value="InterPro"/>
</dbReference>
<dbReference type="InterPro" id="IPR036510">
    <property type="entry name" value="Ribosomal_bS20_sf"/>
</dbReference>
<evidence type="ECO:0000256" key="3">
    <source>
        <dbReference type="ARBA" id="ARBA00022884"/>
    </source>
</evidence>
<dbReference type="PANTHER" id="PTHR33398">
    <property type="entry name" value="30S RIBOSOMAL PROTEIN S20"/>
    <property type="match status" value="1"/>
</dbReference>
<evidence type="ECO:0000256" key="1">
    <source>
        <dbReference type="ARBA" id="ARBA00007634"/>
    </source>
</evidence>
<dbReference type="Proteomes" id="UP000178302">
    <property type="component" value="Unassembled WGS sequence"/>
</dbReference>
<comment type="caution">
    <text evidence="9">The sequence shown here is derived from an EMBL/GenBank/DDBJ whole genome shotgun (WGS) entry which is preliminary data.</text>
</comment>
<gene>
    <name evidence="7" type="primary">rpsT</name>
    <name evidence="9" type="ORF">A2909_02890</name>
</gene>
<evidence type="ECO:0000256" key="6">
    <source>
        <dbReference type="ARBA" id="ARBA00035136"/>
    </source>
</evidence>
<organism evidence="9 10">
    <name type="scientific">Candidatus Tagabacteria bacterium RIFCSPLOWO2_01_FULL_39_11</name>
    <dbReference type="NCBI Taxonomy" id="1802295"/>
    <lineage>
        <taxon>Bacteria</taxon>
        <taxon>Candidatus Tagaibacteriota</taxon>
    </lineage>
</organism>
<dbReference type="SUPFAM" id="SSF46992">
    <property type="entry name" value="Ribosomal protein S20"/>
    <property type="match status" value="1"/>
</dbReference>
<comment type="similarity">
    <text evidence="1 7">Belongs to the bacterial ribosomal protein bS20 family.</text>
</comment>
<dbReference type="GO" id="GO:0006412">
    <property type="term" value="P:translation"/>
    <property type="evidence" value="ECO:0007669"/>
    <property type="project" value="UniProtKB-UniRule"/>
</dbReference>
<keyword evidence="4 7" id="KW-0689">Ribosomal protein</keyword>
<name>A0A1G2LTV4_9BACT</name>
<dbReference type="GO" id="GO:0015935">
    <property type="term" value="C:small ribosomal subunit"/>
    <property type="evidence" value="ECO:0007669"/>
    <property type="project" value="TreeGrafter"/>
</dbReference>
<evidence type="ECO:0000256" key="8">
    <source>
        <dbReference type="SAM" id="Coils"/>
    </source>
</evidence>
<evidence type="ECO:0000256" key="7">
    <source>
        <dbReference type="HAMAP-Rule" id="MF_00500"/>
    </source>
</evidence>
<keyword evidence="3 7" id="KW-0694">RNA-binding</keyword>
<feature type="coiled-coil region" evidence="8">
    <location>
        <begin position="28"/>
        <end position="64"/>
    </location>
</feature>
<dbReference type="PANTHER" id="PTHR33398:SF1">
    <property type="entry name" value="SMALL RIBOSOMAL SUBUNIT PROTEIN BS20C"/>
    <property type="match status" value="1"/>
</dbReference>
<dbReference type="Pfam" id="PF01649">
    <property type="entry name" value="Ribosomal_S20p"/>
    <property type="match status" value="1"/>
</dbReference>
<evidence type="ECO:0000256" key="2">
    <source>
        <dbReference type="ARBA" id="ARBA00022730"/>
    </source>
</evidence>
<comment type="function">
    <text evidence="7">Binds directly to 16S ribosomal RNA.</text>
</comment>
<dbReference type="HAMAP" id="MF_00500">
    <property type="entry name" value="Ribosomal_bS20"/>
    <property type="match status" value="1"/>
</dbReference>
<dbReference type="EMBL" id="MHQZ01000016">
    <property type="protein sequence ID" value="OHA14231.1"/>
    <property type="molecule type" value="Genomic_DNA"/>
</dbReference>
<evidence type="ECO:0000256" key="4">
    <source>
        <dbReference type="ARBA" id="ARBA00022980"/>
    </source>
</evidence>
<sequence length="86" mass="9674">MPNIKSAKKALRQSIKKKVRNLKKRGVMKDAIKEIKKLVLQKKIEEAKKLIPKAQKAIDKAAKTGIIKKNNANRKKSLLSKLTGKS</sequence>
<dbReference type="Gene3D" id="1.20.58.110">
    <property type="entry name" value="Ribosomal protein S20"/>
    <property type="match status" value="1"/>
</dbReference>
<dbReference type="GO" id="GO:0005829">
    <property type="term" value="C:cytosol"/>
    <property type="evidence" value="ECO:0007669"/>
    <property type="project" value="TreeGrafter"/>
</dbReference>
<keyword evidence="2 7" id="KW-0699">rRNA-binding</keyword>
<dbReference type="AlphaFoldDB" id="A0A1G2LTV4"/>
<dbReference type="InterPro" id="IPR002583">
    <property type="entry name" value="Ribosomal_bS20"/>
</dbReference>
<dbReference type="GO" id="GO:0070181">
    <property type="term" value="F:small ribosomal subunit rRNA binding"/>
    <property type="evidence" value="ECO:0007669"/>
    <property type="project" value="TreeGrafter"/>
</dbReference>
<evidence type="ECO:0000313" key="10">
    <source>
        <dbReference type="Proteomes" id="UP000178302"/>
    </source>
</evidence>
<evidence type="ECO:0000256" key="5">
    <source>
        <dbReference type="ARBA" id="ARBA00023274"/>
    </source>
</evidence>
<reference evidence="9 10" key="1">
    <citation type="journal article" date="2016" name="Nat. Commun.">
        <title>Thousands of microbial genomes shed light on interconnected biogeochemical processes in an aquifer system.</title>
        <authorList>
            <person name="Anantharaman K."/>
            <person name="Brown C.T."/>
            <person name="Hug L.A."/>
            <person name="Sharon I."/>
            <person name="Castelle C.J."/>
            <person name="Probst A.J."/>
            <person name="Thomas B.C."/>
            <person name="Singh A."/>
            <person name="Wilkins M.J."/>
            <person name="Karaoz U."/>
            <person name="Brodie E.L."/>
            <person name="Williams K.H."/>
            <person name="Hubbard S.S."/>
            <person name="Banfield J.F."/>
        </authorList>
    </citation>
    <scope>NUCLEOTIDE SEQUENCE [LARGE SCALE GENOMIC DNA]</scope>
</reference>
<dbReference type="NCBIfam" id="TIGR00029">
    <property type="entry name" value="S20"/>
    <property type="match status" value="1"/>
</dbReference>
<keyword evidence="5 7" id="KW-0687">Ribonucleoprotein</keyword>
<proteinExistence type="inferred from homology"/>
<keyword evidence="8" id="KW-0175">Coiled coil</keyword>
<accession>A0A1G2LTV4</accession>
<evidence type="ECO:0000313" key="9">
    <source>
        <dbReference type="EMBL" id="OHA14231.1"/>
    </source>
</evidence>